<dbReference type="GO" id="GO:0006402">
    <property type="term" value="P:mRNA catabolic process"/>
    <property type="evidence" value="ECO:0007669"/>
    <property type="project" value="InterPro"/>
</dbReference>
<name>W1PWX4_AMBTC</name>
<dbReference type="InterPro" id="IPR044842">
    <property type="entry name" value="ALKBH9B/ALKBH10B-like"/>
</dbReference>
<dbReference type="GO" id="GO:0003729">
    <property type="term" value="F:mRNA binding"/>
    <property type="evidence" value="ECO:0007669"/>
    <property type="project" value="InterPro"/>
</dbReference>
<dbReference type="SUPFAM" id="SSF51197">
    <property type="entry name" value="Clavaminate synthase-like"/>
    <property type="match status" value="1"/>
</dbReference>
<evidence type="ECO:0008006" key="5">
    <source>
        <dbReference type="Google" id="ProtNLM"/>
    </source>
</evidence>
<dbReference type="Gene3D" id="2.60.120.590">
    <property type="entry name" value="Alpha-ketoglutarate-dependent dioxygenase AlkB-like"/>
    <property type="match status" value="1"/>
</dbReference>
<reference evidence="4" key="1">
    <citation type="journal article" date="2013" name="Science">
        <title>The Amborella genome and the evolution of flowering plants.</title>
        <authorList>
            <consortium name="Amborella Genome Project"/>
        </authorList>
    </citation>
    <scope>NUCLEOTIDE SEQUENCE [LARGE SCALE GENOMIC DNA]</scope>
</reference>
<dbReference type="PANTHER" id="PTHR31447">
    <property type="entry name" value="HYDROXYPROLINE-RICH GLYCOPROTEIN FAMILY PROTEIN-RELATED"/>
    <property type="match status" value="1"/>
</dbReference>
<evidence type="ECO:0000313" key="3">
    <source>
        <dbReference type="EMBL" id="ERN12419.1"/>
    </source>
</evidence>
<dbReference type="OMA" id="MVFGHRL"/>
<comment type="similarity">
    <text evidence="1">Belongs to the alkB family.</text>
</comment>
<dbReference type="PANTHER" id="PTHR31447:SF2">
    <property type="entry name" value="RNA DEMETHYLASE ALKBH10B"/>
    <property type="match status" value="1"/>
</dbReference>
<gene>
    <name evidence="3" type="ORF">AMTR_s00025p00132640</name>
</gene>
<evidence type="ECO:0000256" key="1">
    <source>
        <dbReference type="ARBA" id="ARBA00007879"/>
    </source>
</evidence>
<keyword evidence="4" id="KW-1185">Reference proteome</keyword>
<dbReference type="eggNOG" id="KOG4176">
    <property type="taxonomic scope" value="Eukaryota"/>
</dbReference>
<feature type="region of interest" description="Disordered" evidence="2">
    <location>
        <begin position="277"/>
        <end position="327"/>
    </location>
</feature>
<dbReference type="InterPro" id="IPR037151">
    <property type="entry name" value="AlkB-like_sf"/>
</dbReference>
<dbReference type="GO" id="GO:0032451">
    <property type="term" value="F:demethylase activity"/>
    <property type="evidence" value="ECO:0007669"/>
    <property type="project" value="InterPro"/>
</dbReference>
<accession>W1PWX4</accession>
<dbReference type="Proteomes" id="UP000017836">
    <property type="component" value="Unassembled WGS sequence"/>
</dbReference>
<dbReference type="STRING" id="13333.W1PWX4"/>
<dbReference type="EMBL" id="KI392614">
    <property type="protein sequence ID" value="ERN12419.1"/>
    <property type="molecule type" value="Genomic_DNA"/>
</dbReference>
<evidence type="ECO:0000313" key="4">
    <source>
        <dbReference type="Proteomes" id="UP000017836"/>
    </source>
</evidence>
<sequence length="327" mass="35276">MVNVVKGLKLYENVFSNQELSSLAVIVNELHLAGQKGELLGETYIVLNRQLHANKREIIQLGVPIFGLKKEESARTVEPIPASLHAVIDHLVQWNLIPETARPNCCVINYFNEGDFSQPYLKPPHFDLPISTLSLSSECKMVFGPVLANDQHGNYNGSLMLSLKEGSLVVMTRHCAEIARHAICSSPTKRITITFLKVQAKPINQNRLPPLSQQASTAMAVALSQPGIPQLLPAFSAGPTPLGLSNVVPRWGVLYGPMIAVAHAPIAVGPTKGITRGGTGVFLPSPSRSDSPKNHREAPQAKGRMASKTPPTAPKPAKSDLDTGLVH</sequence>
<feature type="compositionally biased region" description="Basic and acidic residues" evidence="2">
    <location>
        <begin position="290"/>
        <end position="299"/>
    </location>
</feature>
<organism evidence="3 4">
    <name type="scientific">Amborella trichopoda</name>
    <dbReference type="NCBI Taxonomy" id="13333"/>
    <lineage>
        <taxon>Eukaryota</taxon>
        <taxon>Viridiplantae</taxon>
        <taxon>Streptophyta</taxon>
        <taxon>Embryophyta</taxon>
        <taxon>Tracheophyta</taxon>
        <taxon>Spermatophyta</taxon>
        <taxon>Magnoliopsida</taxon>
        <taxon>Amborellales</taxon>
        <taxon>Amborellaceae</taxon>
        <taxon>Amborella</taxon>
    </lineage>
</organism>
<dbReference type="HOGENOM" id="CLU_026669_1_0_1"/>
<dbReference type="Gramene" id="ERN12419">
    <property type="protein sequence ID" value="ERN12419"/>
    <property type="gene ID" value="AMTR_s00025p00132640"/>
</dbReference>
<evidence type="ECO:0000256" key="2">
    <source>
        <dbReference type="SAM" id="MobiDB-lite"/>
    </source>
</evidence>
<protein>
    <recommendedName>
        <fullName evidence="5">Fe2OG dioxygenase domain-containing protein</fullName>
    </recommendedName>
</protein>
<proteinExistence type="inferred from homology"/>
<dbReference type="AlphaFoldDB" id="W1PWX4"/>